<comment type="catalytic activity">
    <reaction evidence="1">
        <text>ATP + protein L-histidine = ADP + protein N-phospho-L-histidine.</text>
        <dbReference type="EC" id="2.7.13.3"/>
    </reaction>
</comment>
<dbReference type="FunFam" id="3.30.565.10:FF:000016">
    <property type="entry name" value="Chemotaxis protein CheA, putative"/>
    <property type="match status" value="1"/>
</dbReference>
<evidence type="ECO:0000259" key="9">
    <source>
        <dbReference type="SMART" id="SM00387"/>
    </source>
</evidence>
<feature type="domain" description="Histidine kinase/HSP90-like ATPase" evidence="9">
    <location>
        <begin position="502"/>
        <end position="645"/>
    </location>
</feature>
<protein>
    <recommendedName>
        <fullName evidence="2">histidine kinase</fullName>
        <ecNumber evidence="2">2.7.13.3</ecNumber>
    </recommendedName>
</protein>
<evidence type="ECO:0000256" key="7">
    <source>
        <dbReference type="ARBA" id="ARBA00023012"/>
    </source>
</evidence>
<dbReference type="InterPro" id="IPR036641">
    <property type="entry name" value="HPT_dom_sf"/>
</dbReference>
<evidence type="ECO:0000256" key="1">
    <source>
        <dbReference type="ARBA" id="ARBA00000085"/>
    </source>
</evidence>
<dbReference type="Pfam" id="PF02518">
    <property type="entry name" value="HATPase_c"/>
    <property type="match status" value="1"/>
</dbReference>
<keyword evidence="8" id="KW-0175">Coiled coil</keyword>
<dbReference type="PANTHER" id="PTHR43395">
    <property type="entry name" value="SENSOR HISTIDINE KINASE CHEA"/>
    <property type="match status" value="1"/>
</dbReference>
<dbReference type="InterPro" id="IPR004358">
    <property type="entry name" value="Sig_transdc_His_kin-like_C"/>
</dbReference>
<name>A0A0L6TXA7_9FIRM</name>
<dbReference type="InterPro" id="IPR051315">
    <property type="entry name" value="Bact_Chemotaxis_CheA"/>
</dbReference>
<dbReference type="SUPFAM" id="SSF47226">
    <property type="entry name" value="Histidine-containing phosphotransfer domain, HPT domain"/>
    <property type="match status" value="1"/>
</dbReference>
<comment type="caution">
    <text evidence="10">The sequence shown here is derived from an EMBL/GenBank/DDBJ whole genome shotgun (WGS) entry which is preliminary data.</text>
</comment>
<proteinExistence type="predicted"/>
<dbReference type="PANTHER" id="PTHR43395:SF1">
    <property type="entry name" value="CHEMOTAXIS PROTEIN CHEA"/>
    <property type="match status" value="1"/>
</dbReference>
<keyword evidence="3" id="KW-0145">Chemotaxis</keyword>
<keyword evidence="11" id="KW-1185">Reference proteome</keyword>
<dbReference type="EC" id="2.7.13.3" evidence="2"/>
<evidence type="ECO:0000256" key="6">
    <source>
        <dbReference type="ARBA" id="ARBA00022777"/>
    </source>
</evidence>
<reference evidence="11" key="1">
    <citation type="submission" date="2015-07" db="EMBL/GenBank/DDBJ databases">
        <title>Draft genome sequence of Acetobacterium bakii DSM 8293, a potential psychrophilic chemical producer through syngas fermentation.</title>
        <authorList>
            <person name="Song Y."/>
            <person name="Hwang S."/>
            <person name="Cho B.-K."/>
        </authorList>
    </citation>
    <scope>NUCLEOTIDE SEQUENCE [LARGE SCALE GENOMIC DNA]</scope>
    <source>
        <strain evidence="11">DSM 8239</strain>
    </source>
</reference>
<dbReference type="SMART" id="SM00387">
    <property type="entry name" value="HATPase_c"/>
    <property type="match status" value="1"/>
</dbReference>
<dbReference type="GO" id="GO:0004673">
    <property type="term" value="F:protein histidine kinase activity"/>
    <property type="evidence" value="ECO:0007669"/>
    <property type="project" value="UniProtKB-EC"/>
</dbReference>
<dbReference type="GO" id="GO:0006935">
    <property type="term" value="P:chemotaxis"/>
    <property type="evidence" value="ECO:0007669"/>
    <property type="project" value="UniProtKB-KW"/>
</dbReference>
<dbReference type="EMBL" id="LGYO01000045">
    <property type="protein sequence ID" value="KNZ40717.1"/>
    <property type="molecule type" value="Genomic_DNA"/>
</dbReference>
<keyword evidence="7" id="KW-0902">Two-component regulatory system</keyword>
<organism evidence="10 11">
    <name type="scientific">Acetobacterium bakii</name>
    <dbReference type="NCBI Taxonomy" id="52689"/>
    <lineage>
        <taxon>Bacteria</taxon>
        <taxon>Bacillati</taxon>
        <taxon>Bacillota</taxon>
        <taxon>Clostridia</taxon>
        <taxon>Eubacteriales</taxon>
        <taxon>Eubacteriaceae</taxon>
        <taxon>Acetobacterium</taxon>
    </lineage>
</organism>
<evidence type="ECO:0000313" key="10">
    <source>
        <dbReference type="EMBL" id="KNZ40717.1"/>
    </source>
</evidence>
<dbReference type="OrthoDB" id="9798098at2"/>
<gene>
    <name evidence="10" type="ORF">AKG39_16150</name>
</gene>
<dbReference type="AlphaFoldDB" id="A0A0L6TXA7"/>
<dbReference type="PATRIC" id="fig|52689.4.peg.2763"/>
<evidence type="ECO:0000313" key="11">
    <source>
        <dbReference type="Proteomes" id="UP000036873"/>
    </source>
</evidence>
<evidence type="ECO:0000256" key="5">
    <source>
        <dbReference type="ARBA" id="ARBA00022679"/>
    </source>
</evidence>
<dbReference type="Gene3D" id="3.30.565.10">
    <property type="entry name" value="Histidine kinase-like ATPase, C-terminal domain"/>
    <property type="match status" value="1"/>
</dbReference>
<sequence length="646" mass="73778">MIETIAKLAQVVPTFSVIENGSTIHQYFEQNKESEGVVIIDGEKPVGILMRNDFYQKVGSQFGYALYMSREVTLLMKSELTCVDKSCDMAKLGFIAMSRNQASIYDFIVILENEIYAGVVNIREFLIEMSKTKEREIELLNAQQRILKQTNEAEKRHRVEIEQKNAAIKNLLDHAGQGFLFFGSDLIISAEYSRECDNIFGFSIGNQHFLEVIKNFTDNDGISMMQNVFENVFHNGNKIQNKVYLSVLPTEIKILDQYIQTEYKVILHQTGKSIMMILTDITQKRALELKNAEEKNNIKLIVRAISSKSEITQAIEELHGFIEKDVLPLLDNNQSPQLILQYVFRIVHTMKGDFALNALHQTSAALHRLEDTLSEMQNRIETITNDEIREFIEQLDCDKLLETDIEIITEALGTRYFENEDRITVSRQRVAEIENKIAAVFQKEEQAAILKLFHSLFYINAKDMIKDYNDYVKTLADRFGKNIGDIIISGDDVFMDSGRYSPFMKSLVHVFRNMTDHGIEDPDERACSEKSEYGEITCELKNEGDQFVICLADDGGGIDLDVIRKKALEKQIYAAAELEQLTREQILATIFLDDFSTKNSVDLYSGRGVGLAAVHSEISKIGGKIMIDTELGQYTRFTFIVPYEQQ</sequence>
<dbReference type="GO" id="GO:0000160">
    <property type="term" value="P:phosphorelay signal transduction system"/>
    <property type="evidence" value="ECO:0007669"/>
    <property type="project" value="UniProtKB-KW"/>
</dbReference>
<evidence type="ECO:0000256" key="2">
    <source>
        <dbReference type="ARBA" id="ARBA00012438"/>
    </source>
</evidence>
<keyword evidence="6" id="KW-0418">Kinase</keyword>
<keyword evidence="4" id="KW-0597">Phosphoprotein</keyword>
<evidence type="ECO:0000256" key="8">
    <source>
        <dbReference type="SAM" id="Coils"/>
    </source>
</evidence>
<evidence type="ECO:0000256" key="4">
    <source>
        <dbReference type="ARBA" id="ARBA00022553"/>
    </source>
</evidence>
<dbReference type="InterPro" id="IPR003594">
    <property type="entry name" value="HATPase_dom"/>
</dbReference>
<dbReference type="RefSeq" id="WP_050741440.1">
    <property type="nucleotide sequence ID" value="NZ_LGYO01000045.1"/>
</dbReference>
<dbReference type="STRING" id="52689.AKG39_16150"/>
<accession>A0A0L6TXA7</accession>
<dbReference type="Proteomes" id="UP000036873">
    <property type="component" value="Unassembled WGS sequence"/>
</dbReference>
<dbReference type="SUPFAM" id="SSF55874">
    <property type="entry name" value="ATPase domain of HSP90 chaperone/DNA topoisomerase II/histidine kinase"/>
    <property type="match status" value="1"/>
</dbReference>
<keyword evidence="5" id="KW-0808">Transferase</keyword>
<dbReference type="Gene3D" id="1.20.120.160">
    <property type="entry name" value="HPT domain"/>
    <property type="match status" value="1"/>
</dbReference>
<dbReference type="PRINTS" id="PR00344">
    <property type="entry name" value="BCTRLSENSOR"/>
</dbReference>
<dbReference type="InterPro" id="IPR036890">
    <property type="entry name" value="HATPase_C_sf"/>
</dbReference>
<evidence type="ECO:0000256" key="3">
    <source>
        <dbReference type="ARBA" id="ARBA00022500"/>
    </source>
</evidence>
<feature type="coiled-coil region" evidence="8">
    <location>
        <begin position="359"/>
        <end position="386"/>
    </location>
</feature>